<name>A0A2W5Q8H0_VARPD</name>
<sequence>LFAGQHLANAQATTESALAQTPLFVSQGYPPLNMLVMGRDHKMYYEAYNDASDLDGDGVIDVGYKPDKIDYYGYFNNNACYTYDNDMFRPVAAATGTKKKQCDGTKWSGDFLNYLTTSRMDAMRRVLYGGTRNVDTATSTVLQGSYIPRDAHSWGKAYCAAGQTGRQHAPPVRRDHQG</sequence>
<dbReference type="Proteomes" id="UP000249135">
    <property type="component" value="Unassembled WGS sequence"/>
</dbReference>
<comment type="caution">
    <text evidence="1">The sequence shown here is derived from an EMBL/GenBank/DDBJ whole genome shotgun (WGS) entry which is preliminary data.</text>
</comment>
<protein>
    <recommendedName>
        <fullName evidence="3">Fimbrial assembly protein</fullName>
    </recommendedName>
</protein>
<dbReference type="EMBL" id="QFPP01000121">
    <property type="protein sequence ID" value="PZQ74611.1"/>
    <property type="molecule type" value="Genomic_DNA"/>
</dbReference>
<proteinExistence type="predicted"/>
<evidence type="ECO:0000313" key="1">
    <source>
        <dbReference type="EMBL" id="PZQ74611.1"/>
    </source>
</evidence>
<evidence type="ECO:0008006" key="3">
    <source>
        <dbReference type="Google" id="ProtNLM"/>
    </source>
</evidence>
<accession>A0A2W5Q8H0</accession>
<evidence type="ECO:0000313" key="2">
    <source>
        <dbReference type="Proteomes" id="UP000249135"/>
    </source>
</evidence>
<organism evidence="1 2">
    <name type="scientific">Variovorax paradoxus</name>
    <dbReference type="NCBI Taxonomy" id="34073"/>
    <lineage>
        <taxon>Bacteria</taxon>
        <taxon>Pseudomonadati</taxon>
        <taxon>Pseudomonadota</taxon>
        <taxon>Betaproteobacteria</taxon>
        <taxon>Burkholderiales</taxon>
        <taxon>Comamonadaceae</taxon>
        <taxon>Variovorax</taxon>
    </lineage>
</organism>
<dbReference type="AlphaFoldDB" id="A0A2W5Q8H0"/>
<reference evidence="1 2" key="1">
    <citation type="submission" date="2017-08" db="EMBL/GenBank/DDBJ databases">
        <title>Infants hospitalized years apart are colonized by the same room-sourced microbial strains.</title>
        <authorList>
            <person name="Brooks B."/>
            <person name="Olm M.R."/>
            <person name="Firek B.A."/>
            <person name="Baker R."/>
            <person name="Thomas B.C."/>
            <person name="Morowitz M.J."/>
            <person name="Banfield J.F."/>
        </authorList>
    </citation>
    <scope>NUCLEOTIDE SEQUENCE [LARGE SCALE GENOMIC DNA]</scope>
    <source>
        <strain evidence="1">S2_005_003_R2_41</strain>
    </source>
</reference>
<feature type="non-terminal residue" evidence="1">
    <location>
        <position position="1"/>
    </location>
</feature>
<gene>
    <name evidence="1" type="ORF">DI563_11800</name>
</gene>